<organism evidence="1 2">
    <name type="scientific">Aspergillus aculeatus (strain ATCC 16872 / CBS 172.66 / WB 5094)</name>
    <dbReference type="NCBI Taxonomy" id="690307"/>
    <lineage>
        <taxon>Eukaryota</taxon>
        <taxon>Fungi</taxon>
        <taxon>Dikarya</taxon>
        <taxon>Ascomycota</taxon>
        <taxon>Pezizomycotina</taxon>
        <taxon>Eurotiomycetes</taxon>
        <taxon>Eurotiomycetidae</taxon>
        <taxon>Eurotiales</taxon>
        <taxon>Aspergillaceae</taxon>
        <taxon>Aspergillus</taxon>
        <taxon>Aspergillus subgen. Circumdati</taxon>
    </lineage>
</organism>
<keyword evidence="2" id="KW-1185">Reference proteome</keyword>
<accession>A0A1L9WQE6</accession>
<proteinExistence type="predicted"/>
<dbReference type="VEuPathDB" id="FungiDB:ASPACDRAFT_44902"/>
<dbReference type="InterPro" id="IPR029063">
    <property type="entry name" value="SAM-dependent_MTases_sf"/>
</dbReference>
<sequence>MPEITETTRVDEKITAMAHDYFFPQPVRGVHNSSMHAALHDWLDDKAKQNSSTSETR</sequence>
<gene>
    <name evidence="1" type="ORF">ASPACDRAFT_44902</name>
</gene>
<reference evidence="2" key="1">
    <citation type="journal article" date="2017" name="Genome Biol.">
        <title>Comparative genomics reveals high biological diversity and specific adaptations in the industrially and medically important fungal genus Aspergillus.</title>
        <authorList>
            <person name="de Vries R.P."/>
            <person name="Riley R."/>
            <person name="Wiebenga A."/>
            <person name="Aguilar-Osorio G."/>
            <person name="Amillis S."/>
            <person name="Uchima C.A."/>
            <person name="Anderluh G."/>
            <person name="Asadollahi M."/>
            <person name="Askin M."/>
            <person name="Barry K."/>
            <person name="Battaglia E."/>
            <person name="Bayram O."/>
            <person name="Benocci T."/>
            <person name="Braus-Stromeyer S.A."/>
            <person name="Caldana C."/>
            <person name="Canovas D."/>
            <person name="Cerqueira G.C."/>
            <person name="Chen F."/>
            <person name="Chen W."/>
            <person name="Choi C."/>
            <person name="Clum A."/>
            <person name="Dos Santos R.A."/>
            <person name="Damasio A.R."/>
            <person name="Diallinas G."/>
            <person name="Emri T."/>
            <person name="Fekete E."/>
            <person name="Flipphi M."/>
            <person name="Freyberg S."/>
            <person name="Gallo A."/>
            <person name="Gournas C."/>
            <person name="Habgood R."/>
            <person name="Hainaut M."/>
            <person name="Harispe M.L."/>
            <person name="Henrissat B."/>
            <person name="Hilden K.S."/>
            <person name="Hope R."/>
            <person name="Hossain A."/>
            <person name="Karabika E."/>
            <person name="Karaffa L."/>
            <person name="Karanyi Z."/>
            <person name="Krasevec N."/>
            <person name="Kuo A."/>
            <person name="Kusch H."/>
            <person name="LaButti K."/>
            <person name="Lagendijk E.L."/>
            <person name="Lapidus A."/>
            <person name="Levasseur A."/>
            <person name="Lindquist E."/>
            <person name="Lipzen A."/>
            <person name="Logrieco A.F."/>
            <person name="MacCabe A."/>
            <person name="Maekelae M.R."/>
            <person name="Malavazi I."/>
            <person name="Melin P."/>
            <person name="Meyer V."/>
            <person name="Mielnichuk N."/>
            <person name="Miskei M."/>
            <person name="Molnar A.P."/>
            <person name="Mule G."/>
            <person name="Ngan C.Y."/>
            <person name="Orejas M."/>
            <person name="Orosz E."/>
            <person name="Ouedraogo J.P."/>
            <person name="Overkamp K.M."/>
            <person name="Park H.-S."/>
            <person name="Perrone G."/>
            <person name="Piumi F."/>
            <person name="Punt P.J."/>
            <person name="Ram A.F."/>
            <person name="Ramon A."/>
            <person name="Rauscher S."/>
            <person name="Record E."/>
            <person name="Riano-Pachon D.M."/>
            <person name="Robert V."/>
            <person name="Roehrig J."/>
            <person name="Ruller R."/>
            <person name="Salamov A."/>
            <person name="Salih N.S."/>
            <person name="Samson R.A."/>
            <person name="Sandor E."/>
            <person name="Sanguinetti M."/>
            <person name="Schuetze T."/>
            <person name="Sepcic K."/>
            <person name="Shelest E."/>
            <person name="Sherlock G."/>
            <person name="Sophianopoulou V."/>
            <person name="Squina F.M."/>
            <person name="Sun H."/>
            <person name="Susca A."/>
            <person name="Todd R.B."/>
            <person name="Tsang A."/>
            <person name="Unkles S.E."/>
            <person name="van de Wiele N."/>
            <person name="van Rossen-Uffink D."/>
            <person name="Oliveira J.V."/>
            <person name="Vesth T.C."/>
            <person name="Visser J."/>
            <person name="Yu J.-H."/>
            <person name="Zhou M."/>
            <person name="Andersen M.R."/>
            <person name="Archer D.B."/>
            <person name="Baker S.E."/>
            <person name="Benoit I."/>
            <person name="Brakhage A.A."/>
            <person name="Braus G.H."/>
            <person name="Fischer R."/>
            <person name="Frisvad J.C."/>
            <person name="Goldman G.H."/>
            <person name="Houbraken J."/>
            <person name="Oakley B."/>
            <person name="Pocsi I."/>
            <person name="Scazzocchio C."/>
            <person name="Seiboth B."/>
            <person name="vanKuyk P.A."/>
            <person name="Wortman J."/>
            <person name="Dyer P.S."/>
            <person name="Grigoriev I.V."/>
        </authorList>
    </citation>
    <scope>NUCLEOTIDE SEQUENCE [LARGE SCALE GENOMIC DNA]</scope>
    <source>
        <strain evidence="2">ATCC 16872 / CBS 172.66 / WB 5094</strain>
    </source>
</reference>
<evidence type="ECO:0000313" key="2">
    <source>
        <dbReference type="Proteomes" id="UP000184546"/>
    </source>
</evidence>
<dbReference type="Gene3D" id="3.40.50.150">
    <property type="entry name" value="Vaccinia Virus protein VP39"/>
    <property type="match status" value="1"/>
</dbReference>
<dbReference type="Proteomes" id="UP000184546">
    <property type="component" value="Unassembled WGS sequence"/>
</dbReference>
<dbReference type="GeneID" id="30975325"/>
<evidence type="ECO:0000313" key="1">
    <source>
        <dbReference type="EMBL" id="OJJ98399.1"/>
    </source>
</evidence>
<dbReference type="EMBL" id="KV878980">
    <property type="protein sequence ID" value="OJJ98399.1"/>
    <property type="molecule type" value="Genomic_DNA"/>
</dbReference>
<protein>
    <submittedName>
        <fullName evidence="1">Uncharacterized protein</fullName>
    </submittedName>
</protein>
<name>A0A1L9WQE6_ASPA1</name>
<dbReference type="OrthoDB" id="1535081at2759"/>
<dbReference type="AlphaFoldDB" id="A0A1L9WQE6"/>
<dbReference type="RefSeq" id="XP_020054739.1">
    <property type="nucleotide sequence ID" value="XM_020201511.1"/>
</dbReference>